<dbReference type="AlphaFoldDB" id="A0A9J7MX76"/>
<dbReference type="RefSeq" id="XP_035684872.1">
    <property type="nucleotide sequence ID" value="XM_035828979.1"/>
</dbReference>
<dbReference type="KEGG" id="bfo:118421619"/>
<dbReference type="InterPro" id="IPR026823">
    <property type="entry name" value="cEGF"/>
</dbReference>
<dbReference type="OMA" id="VXCPEEL"/>
<evidence type="ECO:0000259" key="2">
    <source>
        <dbReference type="Pfam" id="PF12662"/>
    </source>
</evidence>
<dbReference type="GO" id="GO:0001764">
    <property type="term" value="P:neuron migration"/>
    <property type="evidence" value="ECO:0007669"/>
    <property type="project" value="InterPro"/>
</dbReference>
<evidence type="ECO:0000313" key="7">
    <source>
        <dbReference type="RefSeq" id="XP_035684872.1"/>
    </source>
</evidence>
<keyword evidence="6" id="KW-1185">Reference proteome</keyword>
<dbReference type="PANTHER" id="PTHR16592">
    <property type="entry name" value="ASTROTACTIN-1-LIKE"/>
    <property type="match status" value="1"/>
</dbReference>
<dbReference type="PANTHER" id="PTHR16592:SF9">
    <property type="entry name" value="ASTROTACTIN-1-LIKE"/>
    <property type="match status" value="1"/>
</dbReference>
<feature type="domain" description="Astrotactin-1/2 Fn3" evidence="5">
    <location>
        <begin position="618"/>
        <end position="736"/>
    </location>
</feature>
<feature type="domain" description="Astrotactin-1/2 N-terminal" evidence="4">
    <location>
        <begin position="2"/>
        <end position="149"/>
    </location>
</feature>
<dbReference type="Gene3D" id="2.10.25.10">
    <property type="entry name" value="Laminin"/>
    <property type="match status" value="1"/>
</dbReference>
<feature type="domain" description="Annexin-like" evidence="3">
    <location>
        <begin position="749"/>
        <end position="824"/>
    </location>
</feature>
<feature type="domain" description="Complement Clr-like EGF" evidence="2">
    <location>
        <begin position="190"/>
        <end position="205"/>
    </location>
</feature>
<dbReference type="InterPro" id="IPR045575">
    <property type="entry name" value="ASTN_1_2_N"/>
</dbReference>
<evidence type="ECO:0000259" key="4">
    <source>
        <dbReference type="Pfam" id="PF19441"/>
    </source>
</evidence>
<protein>
    <submittedName>
        <fullName evidence="7">Astrotactin-1-like</fullName>
    </submittedName>
</protein>
<dbReference type="Pfam" id="PF18411">
    <property type="entry name" value="Annexin_2"/>
    <property type="match status" value="1"/>
</dbReference>
<name>A0A9J7MX76_BRAFL</name>
<dbReference type="InterPro" id="IPR040685">
    <property type="entry name" value="Annexin-like"/>
</dbReference>
<evidence type="ECO:0000313" key="6">
    <source>
        <dbReference type="Proteomes" id="UP000001554"/>
    </source>
</evidence>
<sequence>MAGYLADQQYPHLCVRNEWPGQNRLSPHDLIGKAYNLRTSQQSVSRVFRYTSGDTRHSMHRVVKPEQLSVHASNRCLPPVVNTADSVPSLRKNLLDALSFTDEDDFVGSFGPLYDGDGVTENGDCKIDFIEGFTGCQRCPSWLKLTSDGSGCYDHTRDVDCSDGYDGGCDHTCIRVNTSRGNYTRVSMACSCREGYRLAGDGRTCLFSPVCNGTGRAEGGCNPANIPSGGRCETTEEGHGTCVCNPTCCRNLQVCKSQGECELKQCVPNPTHGDPDSSLPGEHQTYPLGFRQMQHGYNQRTKTITNASIFQLTYSTSYSLSPLLVPDEVEVTEAVRTGCQNYTGPVTHGLQQQENSPNVRSGQPYIKTFTPEYLRQEGRMKDQGFLFRQELSVYSEQYRVYLRHKTLTTDIKAALGRLTAASPRSDFIHVMEKYGTHYISQAVFGYRRECAVYYKSVGVAQWLWRTFTASEGSQSFDAFIDSFLRAEQHDVTPSERELPIGIGQVPDVEEDGNLRHDRVRMVLRSWGRCAMGGCCEAKPDTVMAEPALLFISTPTPLYELLTDKHTKEVFQRAFLSYLWCNGEGEVVGDTCRCDFHPAYPGHTLVCAPPPKPSLYQPITDQPSDVALAVAWQHVGLEIGTHVTDYQFIVREVRSEDNGFHGDDFTNHPELVLSVLDDAVFNRANSCYGRGLTHRGSLWTFSLLLACLKPDTSYRISARVLTRDGAVSPPDVLVLRTECQTPHPNHEPAGVADALYNLYAGYTSPLAQDMAFRILTSLNTIGLYDVAKTYEEKYDDFLSRTQEELGLTRTLLIRASLTALSQRCKMEAKLRKVVQKVRRRYTCSFEGMDTRKGIQEAMLTEMERSCVMYEEKYVSYDWMKVPV</sequence>
<keyword evidence="1" id="KW-0245">EGF-like domain</keyword>
<proteinExistence type="predicted"/>
<reference evidence="6" key="1">
    <citation type="journal article" date="2020" name="Nat. Ecol. Evol.">
        <title>Deeply conserved synteny resolves early events in vertebrate evolution.</title>
        <authorList>
            <person name="Simakov O."/>
            <person name="Marletaz F."/>
            <person name="Yue J.X."/>
            <person name="O'Connell B."/>
            <person name="Jenkins J."/>
            <person name="Brandt A."/>
            <person name="Calef R."/>
            <person name="Tung C.H."/>
            <person name="Huang T.K."/>
            <person name="Schmutz J."/>
            <person name="Satoh N."/>
            <person name="Yu J.K."/>
            <person name="Putnam N.H."/>
            <person name="Green R.E."/>
            <person name="Rokhsar D.S."/>
        </authorList>
    </citation>
    <scope>NUCLEOTIDE SEQUENCE [LARGE SCALE GENOMIC DNA]</scope>
    <source>
        <strain evidence="6">S238N-H82</strain>
    </source>
</reference>
<dbReference type="InterPro" id="IPR026995">
    <property type="entry name" value="Astrotactin"/>
</dbReference>
<dbReference type="GeneID" id="118421619"/>
<evidence type="ECO:0000256" key="1">
    <source>
        <dbReference type="ARBA" id="ARBA00022536"/>
    </source>
</evidence>
<organism evidence="6 7">
    <name type="scientific">Branchiostoma floridae</name>
    <name type="common">Florida lancelet</name>
    <name type="synonym">Amphioxus</name>
    <dbReference type="NCBI Taxonomy" id="7739"/>
    <lineage>
        <taxon>Eukaryota</taxon>
        <taxon>Metazoa</taxon>
        <taxon>Chordata</taxon>
        <taxon>Cephalochordata</taxon>
        <taxon>Leptocardii</taxon>
        <taxon>Amphioxiformes</taxon>
        <taxon>Branchiostomatidae</taxon>
        <taxon>Branchiostoma</taxon>
    </lineage>
</organism>
<dbReference type="OrthoDB" id="9934301at2759"/>
<dbReference type="Pfam" id="PF19441">
    <property type="entry name" value="ASTN_1_2_N"/>
    <property type="match status" value="1"/>
</dbReference>
<dbReference type="InterPro" id="IPR045574">
    <property type="entry name" value="ASTN1_2_Fn3"/>
</dbReference>
<evidence type="ECO:0000259" key="5">
    <source>
        <dbReference type="Pfam" id="PF19743"/>
    </source>
</evidence>
<reference evidence="7" key="2">
    <citation type="submission" date="2025-08" db="UniProtKB">
        <authorList>
            <consortium name="RefSeq"/>
        </authorList>
    </citation>
    <scope>IDENTIFICATION</scope>
    <source>
        <strain evidence="7">S238N-H82</strain>
        <tissue evidence="7">Testes</tissue>
    </source>
</reference>
<gene>
    <name evidence="7" type="primary">LOC118421619</name>
</gene>
<evidence type="ECO:0000259" key="3">
    <source>
        <dbReference type="Pfam" id="PF18411"/>
    </source>
</evidence>
<accession>A0A9J7MX76</accession>
<dbReference type="Proteomes" id="UP000001554">
    <property type="component" value="Chromosome 8"/>
</dbReference>
<dbReference type="Pfam" id="PF19743">
    <property type="entry name" value="ASTN1_2_fn3"/>
    <property type="match status" value="1"/>
</dbReference>
<dbReference type="Pfam" id="PF12662">
    <property type="entry name" value="cEGF"/>
    <property type="match status" value="1"/>
</dbReference>